<feature type="non-terminal residue" evidence="2">
    <location>
        <position position="1"/>
    </location>
</feature>
<proteinExistence type="predicted"/>
<name>A0ABQ7G4S9_DUNSA</name>
<evidence type="ECO:0000313" key="3">
    <source>
        <dbReference type="Proteomes" id="UP000815325"/>
    </source>
</evidence>
<comment type="caution">
    <text evidence="2">The sequence shown here is derived from an EMBL/GenBank/DDBJ whole genome shotgun (WGS) entry which is preliminary data.</text>
</comment>
<protein>
    <submittedName>
        <fullName evidence="2">Uncharacterized protein</fullName>
    </submittedName>
</protein>
<sequence length="297" mass="30381">PPSPAPLSPPPPLPLPTSSASASQPPPGPAPHSPPPSSPPPSSPAPPSPPPPSLEPPPPPFAAPSSPAPSPLPMSLPSQPPPSSLNNGSCANPLVMDVTLSSEVITDDINNCNLPAIFGAGNWGPSFLFWLEAHDAARAVTVERLAATNGAKFHTLMSVSLSCSPNDVIAEDDGWLMPPKLSFLLDAGQGVFIAVSGYWPECGLFRVKIGTSLLPPPLSPSPSPLPPSPPLPPPLRPGSCAQPLVVDLTAAAGNELVTADLYTCPFSHAFGSSFSSTGPSFVIQLEPHPAARAVMVE</sequence>
<dbReference type="EMBL" id="MU070135">
    <property type="protein sequence ID" value="KAF5829615.1"/>
    <property type="molecule type" value="Genomic_DNA"/>
</dbReference>
<reference evidence="2" key="1">
    <citation type="submission" date="2017-08" db="EMBL/GenBank/DDBJ databases">
        <authorList>
            <person name="Polle J.E."/>
            <person name="Barry K."/>
            <person name="Cushman J."/>
            <person name="Schmutz J."/>
            <person name="Tran D."/>
            <person name="Hathwaick L.T."/>
            <person name="Yim W.C."/>
            <person name="Jenkins J."/>
            <person name="Mckie-Krisberg Z.M."/>
            <person name="Prochnik S."/>
            <person name="Lindquist E."/>
            <person name="Dockter R.B."/>
            <person name="Adam C."/>
            <person name="Molina H."/>
            <person name="Bunkerborg J."/>
            <person name="Jin E."/>
            <person name="Buchheim M."/>
            <person name="Magnuson J."/>
        </authorList>
    </citation>
    <scope>NUCLEOTIDE SEQUENCE</scope>
    <source>
        <strain evidence="2">CCAP 19/18</strain>
    </source>
</reference>
<feature type="region of interest" description="Disordered" evidence="1">
    <location>
        <begin position="1"/>
        <end position="88"/>
    </location>
</feature>
<feature type="non-terminal residue" evidence="2">
    <location>
        <position position="297"/>
    </location>
</feature>
<gene>
    <name evidence="2" type="ORF">DUNSADRAFT_15834</name>
</gene>
<evidence type="ECO:0000313" key="2">
    <source>
        <dbReference type="EMBL" id="KAF5829615.1"/>
    </source>
</evidence>
<feature type="compositionally biased region" description="Pro residues" evidence="1">
    <location>
        <begin position="24"/>
        <end position="83"/>
    </location>
</feature>
<feature type="compositionally biased region" description="Pro residues" evidence="1">
    <location>
        <begin position="1"/>
        <end position="15"/>
    </location>
</feature>
<accession>A0ABQ7G4S9</accession>
<keyword evidence="3" id="KW-1185">Reference proteome</keyword>
<dbReference type="Proteomes" id="UP000815325">
    <property type="component" value="Unassembled WGS sequence"/>
</dbReference>
<organism evidence="2 3">
    <name type="scientific">Dunaliella salina</name>
    <name type="common">Green alga</name>
    <name type="synonym">Protococcus salinus</name>
    <dbReference type="NCBI Taxonomy" id="3046"/>
    <lineage>
        <taxon>Eukaryota</taxon>
        <taxon>Viridiplantae</taxon>
        <taxon>Chlorophyta</taxon>
        <taxon>core chlorophytes</taxon>
        <taxon>Chlorophyceae</taxon>
        <taxon>CS clade</taxon>
        <taxon>Chlamydomonadales</taxon>
        <taxon>Dunaliellaceae</taxon>
        <taxon>Dunaliella</taxon>
    </lineage>
</organism>
<evidence type="ECO:0000256" key="1">
    <source>
        <dbReference type="SAM" id="MobiDB-lite"/>
    </source>
</evidence>